<feature type="region of interest" description="Disordered" evidence="1">
    <location>
        <begin position="72"/>
        <end position="112"/>
    </location>
</feature>
<dbReference type="EMBL" id="JALJOQ010000099">
    <property type="protein sequence ID" value="KAK9798185.1"/>
    <property type="molecule type" value="Genomic_DNA"/>
</dbReference>
<dbReference type="AlphaFoldDB" id="A0AAW1NXB5"/>
<reference evidence="2 3" key="1">
    <citation type="journal article" date="2024" name="Nat. Commun.">
        <title>Phylogenomics reveals the evolutionary origins of lichenization in chlorophyte algae.</title>
        <authorList>
            <person name="Puginier C."/>
            <person name="Libourel C."/>
            <person name="Otte J."/>
            <person name="Skaloud P."/>
            <person name="Haon M."/>
            <person name="Grisel S."/>
            <person name="Petersen M."/>
            <person name="Berrin J.G."/>
            <person name="Delaux P.M."/>
            <person name="Dal Grande F."/>
            <person name="Keller J."/>
        </authorList>
    </citation>
    <scope>NUCLEOTIDE SEQUENCE [LARGE SCALE GENOMIC DNA]</scope>
    <source>
        <strain evidence="2 3">SAG 2036</strain>
    </source>
</reference>
<dbReference type="Proteomes" id="UP001465755">
    <property type="component" value="Unassembled WGS sequence"/>
</dbReference>
<comment type="caution">
    <text evidence="2">The sequence shown here is derived from an EMBL/GenBank/DDBJ whole genome shotgun (WGS) entry which is preliminary data.</text>
</comment>
<organism evidence="2 3">
    <name type="scientific">Symbiochloris irregularis</name>
    <dbReference type="NCBI Taxonomy" id="706552"/>
    <lineage>
        <taxon>Eukaryota</taxon>
        <taxon>Viridiplantae</taxon>
        <taxon>Chlorophyta</taxon>
        <taxon>core chlorophytes</taxon>
        <taxon>Trebouxiophyceae</taxon>
        <taxon>Trebouxiales</taxon>
        <taxon>Trebouxiaceae</taxon>
        <taxon>Symbiochloris</taxon>
    </lineage>
</organism>
<name>A0AAW1NXB5_9CHLO</name>
<sequence length="112" mass="11881">MGVSEVIAAVRAERQSSNAEAGPVMTVAGLDNAACRLQGAAENGAEEDSNKEPNPELDVHSAREALFSIQEGSELGEAQRSAEAQDTDGQQTPRLDSRSSWSSDNGWCLYAK</sequence>
<evidence type="ECO:0000256" key="1">
    <source>
        <dbReference type="SAM" id="MobiDB-lite"/>
    </source>
</evidence>
<feature type="compositionally biased region" description="Polar residues" evidence="1">
    <location>
        <begin position="82"/>
        <end position="105"/>
    </location>
</feature>
<protein>
    <submittedName>
        <fullName evidence="2">Uncharacterized protein</fullName>
    </submittedName>
</protein>
<feature type="compositionally biased region" description="Basic and acidic residues" evidence="1">
    <location>
        <begin position="48"/>
        <end position="57"/>
    </location>
</feature>
<accession>A0AAW1NXB5</accession>
<gene>
    <name evidence="2" type="ORF">WJX73_000410</name>
</gene>
<evidence type="ECO:0000313" key="2">
    <source>
        <dbReference type="EMBL" id="KAK9798185.1"/>
    </source>
</evidence>
<proteinExistence type="predicted"/>
<keyword evidence="3" id="KW-1185">Reference proteome</keyword>
<feature type="region of interest" description="Disordered" evidence="1">
    <location>
        <begin position="38"/>
        <end position="57"/>
    </location>
</feature>
<evidence type="ECO:0000313" key="3">
    <source>
        <dbReference type="Proteomes" id="UP001465755"/>
    </source>
</evidence>